<dbReference type="GO" id="GO:0033863">
    <property type="term" value="F:ribose 1,5-bisphosphate phosphokinase activity"/>
    <property type="evidence" value="ECO:0007669"/>
    <property type="project" value="UniProtKB-UniRule"/>
</dbReference>
<dbReference type="PANTHER" id="PTHR23117:SF8">
    <property type="entry name" value="RIBOSE 1,5-BISPHOSPHATE PHOSPHOKINASE PHNN"/>
    <property type="match status" value="1"/>
</dbReference>
<dbReference type="UniPathway" id="UPA00087">
    <property type="reaction ID" value="UER00175"/>
</dbReference>
<comment type="catalytic activity">
    <reaction evidence="1 6">
        <text>alpha-D-ribose 1,5-bisphosphate + ATP = 5-phospho-alpha-D-ribose 1-diphosphate + ADP</text>
        <dbReference type="Rhea" id="RHEA:20109"/>
        <dbReference type="ChEBI" id="CHEBI:30616"/>
        <dbReference type="ChEBI" id="CHEBI:58017"/>
        <dbReference type="ChEBI" id="CHEBI:68688"/>
        <dbReference type="ChEBI" id="CHEBI:456216"/>
        <dbReference type="EC" id="2.7.4.23"/>
    </reaction>
</comment>
<keyword evidence="9" id="KW-1185">Reference proteome</keyword>
<evidence type="ECO:0000313" key="9">
    <source>
        <dbReference type="Proteomes" id="UP000199064"/>
    </source>
</evidence>
<name>A0A1H4LJ93_9HYPH</name>
<dbReference type="Gene3D" id="3.40.50.300">
    <property type="entry name" value="P-loop containing nucleotide triphosphate hydrolases"/>
    <property type="match status" value="1"/>
</dbReference>
<keyword evidence="8" id="KW-0418">Kinase</keyword>
<dbReference type="HAMAP" id="MF_00836">
    <property type="entry name" value="PhnN"/>
    <property type="match status" value="1"/>
</dbReference>
<evidence type="ECO:0000313" key="8">
    <source>
        <dbReference type="EMBL" id="SEB70764.1"/>
    </source>
</evidence>
<dbReference type="PANTHER" id="PTHR23117">
    <property type="entry name" value="GUANYLATE KINASE-RELATED"/>
    <property type="match status" value="1"/>
</dbReference>
<keyword evidence="5 6" id="KW-0067">ATP-binding</keyword>
<dbReference type="GO" id="GO:0006015">
    <property type="term" value="P:5-phosphoribose 1-diphosphate biosynthetic process"/>
    <property type="evidence" value="ECO:0007669"/>
    <property type="project" value="UniProtKB-UniRule"/>
</dbReference>
<proteinExistence type="inferred from homology"/>
<dbReference type="RefSeq" id="WP_007010497.1">
    <property type="nucleotide sequence ID" value="NZ_FNSL01000001.1"/>
</dbReference>
<evidence type="ECO:0000256" key="3">
    <source>
        <dbReference type="ARBA" id="ARBA00022679"/>
    </source>
</evidence>
<reference evidence="9" key="1">
    <citation type="submission" date="2016-10" db="EMBL/GenBank/DDBJ databases">
        <authorList>
            <person name="Varghese N."/>
            <person name="Submissions S."/>
        </authorList>
    </citation>
    <scope>NUCLEOTIDE SEQUENCE [LARGE SCALE GENOMIC DNA]</scope>
    <source>
        <strain evidence="9">ES.061</strain>
    </source>
</reference>
<evidence type="ECO:0000256" key="6">
    <source>
        <dbReference type="HAMAP-Rule" id="MF_00836"/>
    </source>
</evidence>
<protein>
    <recommendedName>
        <fullName evidence="6">Ribose 1,5-bisphosphate phosphokinase PhnN</fullName>
        <ecNumber evidence="6">2.7.4.23</ecNumber>
    </recommendedName>
    <alternativeName>
        <fullName evidence="6">Ribose 1,5-bisphosphokinase</fullName>
    </alternativeName>
</protein>
<dbReference type="GO" id="GO:0005524">
    <property type="term" value="F:ATP binding"/>
    <property type="evidence" value="ECO:0007669"/>
    <property type="project" value="UniProtKB-KW"/>
</dbReference>
<feature type="domain" description="Guanylate kinase-like" evidence="7">
    <location>
        <begin position="21"/>
        <end position="198"/>
    </location>
</feature>
<dbReference type="GO" id="GO:0005829">
    <property type="term" value="C:cytosol"/>
    <property type="evidence" value="ECO:0007669"/>
    <property type="project" value="TreeGrafter"/>
</dbReference>
<evidence type="ECO:0000256" key="5">
    <source>
        <dbReference type="ARBA" id="ARBA00022840"/>
    </source>
</evidence>
<dbReference type="InterPro" id="IPR008144">
    <property type="entry name" value="Guanylate_kin-like_dom"/>
</dbReference>
<dbReference type="Pfam" id="PF00625">
    <property type="entry name" value="Guanylate_kin"/>
    <property type="match status" value="1"/>
</dbReference>
<organism evidence="8 9">
    <name type="scientific">Nitratireductor aquibiodomus</name>
    <dbReference type="NCBI Taxonomy" id="204799"/>
    <lineage>
        <taxon>Bacteria</taxon>
        <taxon>Pseudomonadati</taxon>
        <taxon>Pseudomonadota</taxon>
        <taxon>Alphaproteobacteria</taxon>
        <taxon>Hyphomicrobiales</taxon>
        <taxon>Phyllobacteriaceae</taxon>
        <taxon>Nitratireductor</taxon>
    </lineage>
</organism>
<sequence>MRSSATLERVIDEQDFPIRHGVFIAVAGPSGAGKDSVMDYARQRLGPQDSDVTFVRRVITREMDGAGEAHDCLSRASFDEAESKGAFAVSWEANGLKYGLPASVDGIVREGHVAVANVSRAVIPLLRERYGNVIAVIVTASREVLAERLSSRGRETREEVLARLERAHAKELAVEDATIIDNSGTLEEAGEKFQDILRRATAWSAVSDSV</sequence>
<evidence type="ECO:0000256" key="2">
    <source>
        <dbReference type="ARBA" id="ARBA00005069"/>
    </source>
</evidence>
<evidence type="ECO:0000256" key="4">
    <source>
        <dbReference type="ARBA" id="ARBA00022741"/>
    </source>
</evidence>
<keyword evidence="4 6" id="KW-0547">Nucleotide-binding</keyword>
<evidence type="ECO:0000259" key="7">
    <source>
        <dbReference type="PROSITE" id="PS50052"/>
    </source>
</evidence>
<feature type="binding site" evidence="6">
    <location>
        <begin position="28"/>
        <end position="35"/>
    </location>
    <ligand>
        <name>ATP</name>
        <dbReference type="ChEBI" id="CHEBI:30616"/>
    </ligand>
</feature>
<dbReference type="AlphaFoldDB" id="A0A1H4LJ93"/>
<dbReference type="SUPFAM" id="SSF52540">
    <property type="entry name" value="P-loop containing nucleoside triphosphate hydrolases"/>
    <property type="match status" value="1"/>
</dbReference>
<dbReference type="NCBIfam" id="TIGR02322">
    <property type="entry name" value="phosphon_PhnN"/>
    <property type="match status" value="1"/>
</dbReference>
<dbReference type="EC" id="2.7.4.23" evidence="6"/>
<evidence type="ECO:0000256" key="1">
    <source>
        <dbReference type="ARBA" id="ARBA00000373"/>
    </source>
</evidence>
<dbReference type="SMART" id="SM00072">
    <property type="entry name" value="GuKc"/>
    <property type="match status" value="1"/>
</dbReference>
<dbReference type="Proteomes" id="UP000199064">
    <property type="component" value="Unassembled WGS sequence"/>
</dbReference>
<accession>A0A1H4LJ93</accession>
<dbReference type="InterPro" id="IPR027417">
    <property type="entry name" value="P-loop_NTPase"/>
</dbReference>
<keyword evidence="3 6" id="KW-0808">Transferase</keyword>
<dbReference type="InterPro" id="IPR012699">
    <property type="entry name" value="PhnN"/>
</dbReference>
<dbReference type="GO" id="GO:0019634">
    <property type="term" value="P:organic phosphonate metabolic process"/>
    <property type="evidence" value="ECO:0007669"/>
    <property type="project" value="UniProtKB-UniRule"/>
</dbReference>
<dbReference type="PROSITE" id="PS50052">
    <property type="entry name" value="GUANYLATE_KINASE_2"/>
    <property type="match status" value="1"/>
</dbReference>
<comment type="similarity">
    <text evidence="6">Belongs to the ribose 1,5-bisphosphokinase family.</text>
</comment>
<dbReference type="EMBL" id="FNSL01000001">
    <property type="protein sequence ID" value="SEB70764.1"/>
    <property type="molecule type" value="Genomic_DNA"/>
</dbReference>
<comment type="function">
    <text evidence="6">Catalyzes the phosphorylation of ribose 1,5-bisphosphate to 5-phospho-D-ribosyl alpha-1-diphosphate (PRPP).</text>
</comment>
<gene>
    <name evidence="6" type="primary">phnN</name>
    <name evidence="8" type="ORF">SAMN05216452_2859</name>
</gene>
<comment type="pathway">
    <text evidence="2 6">Metabolic intermediate biosynthesis; 5-phospho-alpha-D-ribose 1-diphosphate biosynthesis; 5-phospho-alpha-D-ribose 1-diphosphate from D-ribose 5-phosphate (route II): step 3/3.</text>
</comment>
<dbReference type="InterPro" id="IPR008145">
    <property type="entry name" value="GK/Ca_channel_bsu"/>
</dbReference>